<dbReference type="EMBL" id="VSWC01000003">
    <property type="protein sequence ID" value="KAA1116229.1"/>
    <property type="molecule type" value="Genomic_DNA"/>
</dbReference>
<keyword evidence="2" id="KW-1185">Reference proteome</keyword>
<dbReference type="AlphaFoldDB" id="A0A5B0QSP6"/>
<evidence type="ECO:0000313" key="1">
    <source>
        <dbReference type="EMBL" id="KAA1116229.1"/>
    </source>
</evidence>
<evidence type="ECO:0000313" key="2">
    <source>
        <dbReference type="Proteomes" id="UP000324748"/>
    </source>
</evidence>
<name>A0A5B0QSP6_PUCGR</name>
<gene>
    <name evidence="1" type="ORF">PGT21_005523</name>
</gene>
<proteinExistence type="predicted"/>
<dbReference type="Proteomes" id="UP000324748">
    <property type="component" value="Unassembled WGS sequence"/>
</dbReference>
<comment type="caution">
    <text evidence="1">The sequence shown here is derived from an EMBL/GenBank/DDBJ whole genome shotgun (WGS) entry which is preliminary data.</text>
</comment>
<accession>A0A5B0QSP6</accession>
<organism evidence="1 2">
    <name type="scientific">Puccinia graminis f. sp. tritici</name>
    <dbReference type="NCBI Taxonomy" id="56615"/>
    <lineage>
        <taxon>Eukaryota</taxon>
        <taxon>Fungi</taxon>
        <taxon>Dikarya</taxon>
        <taxon>Basidiomycota</taxon>
        <taxon>Pucciniomycotina</taxon>
        <taxon>Pucciniomycetes</taxon>
        <taxon>Pucciniales</taxon>
        <taxon>Pucciniaceae</taxon>
        <taxon>Puccinia</taxon>
    </lineage>
</organism>
<reference evidence="1 2" key="1">
    <citation type="submission" date="2019-05" db="EMBL/GenBank/DDBJ databases">
        <title>Emergence of the Ug99 lineage of the wheat stem rust pathogen through somatic hybridization.</title>
        <authorList>
            <person name="Li F."/>
            <person name="Upadhyaya N.M."/>
            <person name="Sperschneider J."/>
            <person name="Matny O."/>
            <person name="Nguyen-Phuc H."/>
            <person name="Mago R."/>
            <person name="Raley C."/>
            <person name="Miller M.E."/>
            <person name="Silverstein K.A.T."/>
            <person name="Henningsen E."/>
            <person name="Hirsch C.D."/>
            <person name="Visser B."/>
            <person name="Pretorius Z.A."/>
            <person name="Steffenson B.J."/>
            <person name="Schwessinger B."/>
            <person name="Dodds P.N."/>
            <person name="Figueroa M."/>
        </authorList>
    </citation>
    <scope>NUCLEOTIDE SEQUENCE [LARGE SCALE GENOMIC DNA]</scope>
    <source>
        <strain evidence="1">21-0</strain>
    </source>
</reference>
<sequence>MNTREETQSRRARKTIRARIINKNQFNCLHRTVVRLSRNNRRQEVNSVRDSKEPDVITSLFVEVANLSRGRFKPSCHPSFGSVVGDNNCTRGESEQSNRISDPFCARFKATQNCLRRRVTYVGLLAEETAAGSEAVEGAWLPAHGALVLLEKVKRDNRAETEEAIAGVAATLHEVGTTAHAGHAARVSLE</sequence>
<protein>
    <submittedName>
        <fullName evidence="1">Uncharacterized protein</fullName>
    </submittedName>
</protein>